<gene>
    <name evidence="1" type="ORF">PsorP6_000889</name>
</gene>
<evidence type="ECO:0000313" key="2">
    <source>
        <dbReference type="Proteomes" id="UP001163321"/>
    </source>
</evidence>
<proteinExistence type="predicted"/>
<comment type="caution">
    <text evidence="1">The sequence shown here is derived from an EMBL/GenBank/DDBJ whole genome shotgun (WGS) entry which is preliminary data.</text>
</comment>
<sequence length="122" mass="13599">MFNEEILVKGFLSCKSSAKTPCLIDGYSFSFLPSGTATARNTQFPSPITSCLMRMAFQIANCRKLAACGSEEAVCWDLDLRQVWARALFSDSNSNENLIFEEPLHLQYADVVVEHSVIPMLL</sequence>
<accession>A0ACC0WT06</accession>
<reference evidence="1 2" key="1">
    <citation type="journal article" date="2022" name="bioRxiv">
        <title>The genome of the oomycete Peronosclerospora sorghi, a cosmopolitan pathogen of maize and sorghum, is inflated with dispersed pseudogenes.</title>
        <authorList>
            <person name="Fletcher K."/>
            <person name="Martin F."/>
            <person name="Isakeit T."/>
            <person name="Cavanaugh K."/>
            <person name="Magill C."/>
            <person name="Michelmore R."/>
        </authorList>
    </citation>
    <scope>NUCLEOTIDE SEQUENCE [LARGE SCALE GENOMIC DNA]</scope>
    <source>
        <strain evidence="1">P6</strain>
    </source>
</reference>
<dbReference type="EMBL" id="CM047580">
    <property type="protein sequence ID" value="KAI9921223.1"/>
    <property type="molecule type" value="Genomic_DNA"/>
</dbReference>
<keyword evidence="2" id="KW-1185">Reference proteome</keyword>
<protein>
    <submittedName>
        <fullName evidence="1">Uncharacterized protein</fullName>
    </submittedName>
</protein>
<dbReference type="Proteomes" id="UP001163321">
    <property type="component" value="Chromosome 1"/>
</dbReference>
<organism evidence="1 2">
    <name type="scientific">Peronosclerospora sorghi</name>
    <dbReference type="NCBI Taxonomy" id="230839"/>
    <lineage>
        <taxon>Eukaryota</taxon>
        <taxon>Sar</taxon>
        <taxon>Stramenopiles</taxon>
        <taxon>Oomycota</taxon>
        <taxon>Peronosporomycetes</taxon>
        <taxon>Peronosporales</taxon>
        <taxon>Peronosporaceae</taxon>
        <taxon>Peronosclerospora</taxon>
    </lineage>
</organism>
<evidence type="ECO:0000313" key="1">
    <source>
        <dbReference type="EMBL" id="KAI9921223.1"/>
    </source>
</evidence>
<name>A0ACC0WT06_9STRA</name>